<dbReference type="GeneID" id="110980261"/>
<dbReference type="InterPro" id="IPR039273">
    <property type="entry name" value="TEPSIN"/>
</dbReference>
<feature type="domain" description="ENTH" evidence="6">
    <location>
        <begin position="13"/>
        <end position="146"/>
    </location>
</feature>
<gene>
    <name evidence="8" type="primary">LOC110980261</name>
</gene>
<evidence type="ECO:0000259" key="6">
    <source>
        <dbReference type="PROSITE" id="PS50942"/>
    </source>
</evidence>
<dbReference type="GO" id="GO:0031410">
    <property type="term" value="C:cytoplasmic vesicle"/>
    <property type="evidence" value="ECO:0007669"/>
    <property type="project" value="UniProtKB-SubCell"/>
</dbReference>
<organism evidence="7 8">
    <name type="scientific">Acanthaster planci</name>
    <name type="common">Crown-of-thorns starfish</name>
    <dbReference type="NCBI Taxonomy" id="133434"/>
    <lineage>
        <taxon>Eukaryota</taxon>
        <taxon>Metazoa</taxon>
        <taxon>Echinodermata</taxon>
        <taxon>Eleutherozoa</taxon>
        <taxon>Asterozoa</taxon>
        <taxon>Asteroidea</taxon>
        <taxon>Valvatacea</taxon>
        <taxon>Valvatida</taxon>
        <taxon>Acanthasteridae</taxon>
        <taxon>Acanthaster</taxon>
    </lineage>
</organism>
<dbReference type="PANTHER" id="PTHR21514:SF0">
    <property type="entry name" value="AP-4 COMPLEX ACCESSORY SUBUNIT TEPSIN"/>
    <property type="match status" value="1"/>
</dbReference>
<evidence type="ECO:0000256" key="2">
    <source>
        <dbReference type="ARBA" id="ARBA00004601"/>
    </source>
</evidence>
<comment type="subcellular location">
    <subcellularLocation>
        <location evidence="1">Cytoplasmic vesicle</location>
    </subcellularLocation>
    <subcellularLocation>
        <location evidence="2">Golgi apparatus</location>
        <location evidence="2">trans-Golgi network</location>
    </subcellularLocation>
</comment>
<dbReference type="RefSeq" id="XP_022092477.1">
    <property type="nucleotide sequence ID" value="XM_022236785.1"/>
</dbReference>
<evidence type="ECO:0000256" key="1">
    <source>
        <dbReference type="ARBA" id="ARBA00004541"/>
    </source>
</evidence>
<dbReference type="InterPro" id="IPR035802">
    <property type="entry name" value="ENTH/VHS_tepsin"/>
</dbReference>
<protein>
    <submittedName>
        <fullName evidence="8">AP-4 complex accessory subunit tepsin-like isoform X1</fullName>
    </submittedName>
</protein>
<accession>A0A8B7YIP6</accession>
<feature type="region of interest" description="Disordered" evidence="5">
    <location>
        <begin position="202"/>
        <end position="319"/>
    </location>
</feature>
<dbReference type="AlphaFoldDB" id="A0A8B7YIP6"/>
<dbReference type="SMART" id="SM00273">
    <property type="entry name" value="ENTH"/>
    <property type="match status" value="1"/>
</dbReference>
<feature type="region of interest" description="Disordered" evidence="5">
    <location>
        <begin position="543"/>
        <end position="566"/>
    </location>
</feature>
<evidence type="ECO:0000313" key="7">
    <source>
        <dbReference type="Proteomes" id="UP000694845"/>
    </source>
</evidence>
<dbReference type="PROSITE" id="PS50942">
    <property type="entry name" value="ENTH"/>
    <property type="match status" value="1"/>
</dbReference>
<evidence type="ECO:0000256" key="4">
    <source>
        <dbReference type="ARBA" id="ARBA00023329"/>
    </source>
</evidence>
<dbReference type="CDD" id="cd03572">
    <property type="entry name" value="ENTH_like_Tepsin"/>
    <property type="match status" value="1"/>
</dbReference>
<feature type="compositionally biased region" description="Polar residues" evidence="5">
    <location>
        <begin position="301"/>
        <end position="315"/>
    </location>
</feature>
<dbReference type="InterPro" id="IPR013809">
    <property type="entry name" value="ENTH"/>
</dbReference>
<keyword evidence="4" id="KW-0968">Cytoplasmic vesicle</keyword>
<dbReference type="Gene3D" id="1.25.40.90">
    <property type="match status" value="1"/>
</dbReference>
<dbReference type="Proteomes" id="UP000694845">
    <property type="component" value="Unplaced"/>
</dbReference>
<dbReference type="Pfam" id="PF25827">
    <property type="entry name" value="TVHS-like"/>
    <property type="match status" value="1"/>
</dbReference>
<feature type="region of interest" description="Disordered" evidence="5">
    <location>
        <begin position="137"/>
        <end position="175"/>
    </location>
</feature>
<proteinExistence type="predicted"/>
<dbReference type="GO" id="GO:0032588">
    <property type="term" value="C:trans-Golgi network membrane"/>
    <property type="evidence" value="ECO:0007669"/>
    <property type="project" value="TreeGrafter"/>
</dbReference>
<sequence>MITESSANVRNEDCQSCNFRKFPMIIKATSDDDTPTAGYLYQEIADLTYVSSNYCKSLLDILVDRLDKPSHHIKFKVLRVMKYVIENGSEEFHSGLLRRSTGIQLATQFSGPPDPLHGNAPYIAVRSAAKELSEVLFDTERSRNKEPNQNKETARTRGLGTSQSGSSMEGFGNRGVSVHKEKSLGDTIKEGFRQLTDSFREPSLTVIHSQPQSDYRPLGGPESDRSAQTPFLFPSGRPKTSMGAEPLDGRGEYKPVVIDDGEGSRIRSCPPGNRDVRRLTSVHKQGRPAGGWEDSFGGRGSNTSNSDGQNSGDSTDLSERLASVSVEDVSMETKLVEDFVCATDDKPTPSRDVLAQFVKRCATLNCEKVTELLGVELQSTSALVQMRCLYALEALIREDIASAEHLSCFIPTSLKKVQAEATDRLLQAKASKILRQLERLQEEATATKFSKVQGNSTTHSNQDSILSVLQTGISNSPPTRGTERRQMPISNTEGLWATQKDNSSPLNVVESTSSVSKGSVQSSRSLFAGMDVGSALLKKEPEVQGVVQADKKSGHRWHKDGDNKSRCIQKGDAQLLDDLLDLSSTNQPTLVPEPGMSVTRVLRTNLNQSRELSDSVLYINSKTEDQMKKNNGKGAANTEDGRTSSTESKQDIQPKVATGTCSKLEGTNVTTMPNQPDSIMSRNANFQDLIAATGITVTSGNVNRITPVVESPNSQPSQPQPGHSQTAALNADQISTLYPQLAGVVLSGSSAVPLKLSRRPPEGNFAFVSSRDDGKDNSQRPSSFNFVKDAMLASKK</sequence>
<dbReference type="Pfam" id="PF01417">
    <property type="entry name" value="ENTH"/>
    <property type="match status" value="1"/>
</dbReference>
<evidence type="ECO:0000256" key="3">
    <source>
        <dbReference type="ARBA" id="ARBA00023034"/>
    </source>
</evidence>
<dbReference type="PANTHER" id="PTHR21514">
    <property type="entry name" value="AP-4 COMPLEX ACCESSORY SUBUNIT TEPSIN"/>
    <property type="match status" value="1"/>
</dbReference>
<dbReference type="OrthoDB" id="118154at2759"/>
<keyword evidence="7" id="KW-1185">Reference proteome</keyword>
<evidence type="ECO:0000256" key="5">
    <source>
        <dbReference type="SAM" id="MobiDB-lite"/>
    </source>
</evidence>
<dbReference type="SUPFAM" id="SSF48464">
    <property type="entry name" value="ENTH/VHS domain"/>
    <property type="match status" value="1"/>
</dbReference>
<feature type="region of interest" description="Disordered" evidence="5">
    <location>
        <begin position="754"/>
        <end position="796"/>
    </location>
</feature>
<reference evidence="8" key="1">
    <citation type="submission" date="2025-08" db="UniProtKB">
        <authorList>
            <consortium name="RefSeq"/>
        </authorList>
    </citation>
    <scope>IDENTIFICATION</scope>
</reference>
<feature type="compositionally biased region" description="Basic and acidic residues" evidence="5">
    <location>
        <begin position="137"/>
        <end position="155"/>
    </location>
</feature>
<evidence type="ECO:0000313" key="8">
    <source>
        <dbReference type="RefSeq" id="XP_022092477.1"/>
    </source>
</evidence>
<dbReference type="InterPro" id="IPR008942">
    <property type="entry name" value="ENTH_VHS"/>
</dbReference>
<keyword evidence="3" id="KW-0333">Golgi apparatus</keyword>
<name>A0A8B7YIP6_ACAPL</name>
<feature type="region of interest" description="Disordered" evidence="5">
    <location>
        <begin position="617"/>
        <end position="658"/>
    </location>
</feature>
<dbReference type="KEGG" id="aplc:110980261"/>
<dbReference type="InterPro" id="IPR058028">
    <property type="entry name" value="Tepsin_VHS/ENTH-like"/>
</dbReference>